<dbReference type="Gene3D" id="3.40.50.300">
    <property type="entry name" value="P-loop containing nucleotide triphosphate hydrolases"/>
    <property type="match status" value="2"/>
</dbReference>
<dbReference type="Pfam" id="PF13087">
    <property type="entry name" value="AAA_12"/>
    <property type="match status" value="1"/>
</dbReference>
<dbReference type="InterPro" id="IPR013087">
    <property type="entry name" value="Znf_C2H2_type"/>
</dbReference>
<dbReference type="OrthoDB" id="6287246at2759"/>
<keyword evidence="5" id="KW-0067">ATP-binding</keyword>
<dbReference type="Pfam" id="PF00773">
    <property type="entry name" value="RNB"/>
    <property type="match status" value="1"/>
</dbReference>
<feature type="region of interest" description="Disordered" evidence="7">
    <location>
        <begin position="598"/>
        <end position="682"/>
    </location>
</feature>
<dbReference type="InterPro" id="IPR001900">
    <property type="entry name" value="RNase_II/R"/>
</dbReference>
<reference evidence="9 10" key="1">
    <citation type="submission" date="2020-06" db="EMBL/GenBank/DDBJ databases">
        <authorList>
            <person name="Li R."/>
            <person name="Bekaert M."/>
        </authorList>
    </citation>
    <scope>NUCLEOTIDE SEQUENCE [LARGE SCALE GENOMIC DNA]</scope>
    <source>
        <strain evidence="10">wild</strain>
    </source>
</reference>
<dbReference type="EMBL" id="CACVKT020005368">
    <property type="protein sequence ID" value="CAC5394765.1"/>
    <property type="molecule type" value="Genomic_DNA"/>
</dbReference>
<keyword evidence="3" id="KW-0378">Hydrolase</keyword>
<dbReference type="PANTHER" id="PTHR43788:SF16">
    <property type="entry name" value="HELICASE WITH ZINC FINGER 2"/>
    <property type="match status" value="1"/>
</dbReference>
<organism evidence="9 10">
    <name type="scientific">Mytilus coruscus</name>
    <name type="common">Sea mussel</name>
    <dbReference type="NCBI Taxonomy" id="42192"/>
    <lineage>
        <taxon>Eukaryota</taxon>
        <taxon>Metazoa</taxon>
        <taxon>Spiralia</taxon>
        <taxon>Lophotrochozoa</taxon>
        <taxon>Mollusca</taxon>
        <taxon>Bivalvia</taxon>
        <taxon>Autobranchia</taxon>
        <taxon>Pteriomorphia</taxon>
        <taxon>Mytilida</taxon>
        <taxon>Mytiloidea</taxon>
        <taxon>Mytilidae</taxon>
        <taxon>Mytilinae</taxon>
        <taxon>Mytilus</taxon>
    </lineage>
</organism>
<feature type="compositionally biased region" description="Basic residues" evidence="7">
    <location>
        <begin position="601"/>
        <end position="622"/>
    </location>
</feature>
<evidence type="ECO:0000256" key="4">
    <source>
        <dbReference type="ARBA" id="ARBA00022806"/>
    </source>
</evidence>
<dbReference type="SUPFAM" id="SSF52540">
    <property type="entry name" value="P-loop containing nucleoside triphosphate hydrolases"/>
    <property type="match status" value="1"/>
</dbReference>
<keyword evidence="6" id="KW-0175">Coiled coil</keyword>
<dbReference type="InterPro" id="IPR012340">
    <property type="entry name" value="NA-bd_OB-fold"/>
</dbReference>
<keyword evidence="4" id="KW-0347">Helicase</keyword>
<dbReference type="SMART" id="SM00355">
    <property type="entry name" value="ZnF_C2H2"/>
    <property type="match status" value="3"/>
</dbReference>
<dbReference type="GO" id="GO:0004540">
    <property type="term" value="F:RNA nuclease activity"/>
    <property type="evidence" value="ECO:0007669"/>
    <property type="project" value="InterPro"/>
</dbReference>
<dbReference type="Pfam" id="PF25049">
    <property type="entry name" value="OB_HELZ2"/>
    <property type="match status" value="1"/>
</dbReference>
<evidence type="ECO:0000256" key="5">
    <source>
        <dbReference type="ARBA" id="ARBA00022840"/>
    </source>
</evidence>
<dbReference type="Pfam" id="PF13086">
    <property type="entry name" value="AAA_11"/>
    <property type="match status" value="1"/>
</dbReference>
<keyword evidence="10" id="KW-1185">Reference proteome</keyword>
<dbReference type="InterPro" id="IPR047187">
    <property type="entry name" value="SF1_C_Upf1"/>
</dbReference>
<dbReference type="InterPro" id="IPR041677">
    <property type="entry name" value="DNA2/NAM7_AAA_11"/>
</dbReference>
<dbReference type="GO" id="GO:0003723">
    <property type="term" value="F:RNA binding"/>
    <property type="evidence" value="ECO:0007669"/>
    <property type="project" value="InterPro"/>
</dbReference>
<feature type="compositionally biased region" description="Polar residues" evidence="7">
    <location>
        <begin position="650"/>
        <end position="659"/>
    </location>
</feature>
<evidence type="ECO:0000256" key="7">
    <source>
        <dbReference type="SAM" id="MobiDB-lite"/>
    </source>
</evidence>
<evidence type="ECO:0000259" key="8">
    <source>
        <dbReference type="PROSITE" id="PS00028"/>
    </source>
</evidence>
<name>A0A6J8CF33_MYTCO</name>
<dbReference type="PROSITE" id="PS00028">
    <property type="entry name" value="ZINC_FINGER_C2H2_1"/>
    <property type="match status" value="2"/>
</dbReference>
<dbReference type="InterPro" id="IPR050534">
    <property type="entry name" value="Coronavir_polyprotein_1ab"/>
</dbReference>
<evidence type="ECO:0000256" key="3">
    <source>
        <dbReference type="ARBA" id="ARBA00022801"/>
    </source>
</evidence>
<dbReference type="GO" id="GO:0016787">
    <property type="term" value="F:hydrolase activity"/>
    <property type="evidence" value="ECO:0007669"/>
    <property type="project" value="UniProtKB-KW"/>
</dbReference>
<dbReference type="GO" id="GO:0043139">
    <property type="term" value="F:5'-3' DNA helicase activity"/>
    <property type="evidence" value="ECO:0007669"/>
    <property type="project" value="TreeGrafter"/>
</dbReference>
<evidence type="ECO:0000256" key="2">
    <source>
        <dbReference type="ARBA" id="ARBA00022741"/>
    </source>
</evidence>
<evidence type="ECO:0000256" key="1">
    <source>
        <dbReference type="ARBA" id="ARBA00007913"/>
    </source>
</evidence>
<dbReference type="InterPro" id="IPR027417">
    <property type="entry name" value="P-loop_NTPase"/>
</dbReference>
<feature type="compositionally biased region" description="Basic and acidic residues" evidence="7">
    <location>
        <begin position="631"/>
        <end position="649"/>
    </location>
</feature>
<dbReference type="FunFam" id="3.40.50.300:FF:000326">
    <property type="entry name" value="P-loop containing nucleoside triphosphate hydrolase"/>
    <property type="match status" value="1"/>
</dbReference>
<evidence type="ECO:0000313" key="10">
    <source>
        <dbReference type="Proteomes" id="UP000507470"/>
    </source>
</evidence>
<proteinExistence type="inferred from homology"/>
<dbReference type="InterPro" id="IPR056787">
    <property type="entry name" value="OB_HELZ2"/>
</dbReference>
<dbReference type="Proteomes" id="UP000507470">
    <property type="component" value="Unassembled WGS sequence"/>
</dbReference>
<evidence type="ECO:0000313" key="9">
    <source>
        <dbReference type="EMBL" id="CAC5394765.1"/>
    </source>
</evidence>
<feature type="coiled-coil region" evidence="6">
    <location>
        <begin position="316"/>
        <end position="343"/>
    </location>
</feature>
<dbReference type="SUPFAM" id="SSF50249">
    <property type="entry name" value="Nucleic acid-binding proteins"/>
    <property type="match status" value="1"/>
</dbReference>
<dbReference type="PANTHER" id="PTHR43788">
    <property type="entry name" value="DNA2/NAM7 HELICASE FAMILY MEMBER"/>
    <property type="match status" value="1"/>
</dbReference>
<gene>
    <name evidence="9" type="ORF">MCOR_29488</name>
</gene>
<comment type="similarity">
    <text evidence="1">Belongs to the DNA2/NAM7 helicase family.</text>
</comment>
<dbReference type="InterPro" id="IPR041679">
    <property type="entry name" value="DNA2/NAM7-like_C"/>
</dbReference>
<protein>
    <recommendedName>
        <fullName evidence="8">C2H2-type domain-containing protein</fullName>
    </recommendedName>
</protein>
<dbReference type="CDD" id="cd18808">
    <property type="entry name" value="SF1_C_Upf1"/>
    <property type="match status" value="1"/>
</dbReference>
<evidence type="ECO:0000256" key="6">
    <source>
        <dbReference type="SAM" id="Coils"/>
    </source>
</evidence>
<keyword evidence="2" id="KW-0547">Nucleotide-binding</keyword>
<feature type="domain" description="C2H2-type" evidence="8">
    <location>
        <begin position="389"/>
        <end position="410"/>
    </location>
</feature>
<sequence length="2373" mass="275096">MQKYEENYYRACALILKHGAKSKRGLLNHHLNNSRQTLYQFIELHGHDILHLHVGKKKCCRCQNLVNYDPPNGQQLYRSQMNVLFSTNSHLPVHRHGFLSSEFCCRYPNMNIGADSLDISLLNSLFTHFCNDLFWGSCIQGETFETFLNDEKHTLYHLWRIKQPCCFQKCPSFKKQRIDRREWKKLFDINTSLSICQKGEACSCNYEAKSGIQIKEIDKDLASEILHSTSSLKQAVKGIVELRNTYIAHATENSLSDMKFNDVLRRCREYMETIATECQSDISIVEGIIENVKEMPLDSNTCTQMQNILLSELVEKTDVNKKLQNHERKLDEIDEKNDRNFEQGQKILENQARIIAELSKPKWYETAFRNFLWYIRSLLEDDSSDVFKCGVCKIYFTDFNEFFTHKKEKHNQTISIRAKLTMTGSEKSWEENTMKFCKKRRGILNVENFELESECSGSIVFVAKLSAAVISSTENLLNTIQHFLIKLFQKCPLPYNNLKNIEIKMEVYESHSDEQDENCDIYHCGRCQQDYNSLGLFLLHKESEEHKLKNAIPLETKTHTQSIHDMELLNKGTKKRQIDGKKTACCPFSEISADDTVQKMQLHKTKRKSKTARERRKKRNKRLLTTATVNNREEIDIDLQRTNEDDYNTHSEQTQNMSNDDFRVFSDDNNSSTNSREDETFEEGNDFKKIKVSYYEKSKQLQTQERRKSFTETQMLQYGLQISGECLQNLNRKFRRPERKFEHFYIPLVQDKILFRELYEQNPTIYRKAILHIRSSQCAVCTLLEPYNGFETVQISGRSRCGKAYTDDEVFVKIYQETDIKRMTRNVSDNLYGKIIGLINRNRYDKIDHPVLVCELDKYEYDKAKPVCKTLPKFQLLSENLENKPRPFSVDIYDYNENTRKITHNKSLQISPAFRQKYLFYVAFISWDGIYPLGAIIKVHKSTNDLMSALRILEIQYQVPTLYSSTTIRNVDRILDVTFMINRENRYDLTDQCNAFTIYHKGSEVLEDALSINSLPTGGYRVGVHITDVSSFIDIASDLDEEARQRGTTFFRGQFCDPHQMLPEPISTNKGSLKEGQHRLALSIFYHFDDELRVIYTDTKCCKSVIKSRFQITYAEVQEIVGHRAQHQFKDDILKLFEISKSLRKRRLGDGMFSITYHQEVFEDEENVTKFAEAYYLIEELMILTNHSVATYLLRRFPDCVPLRCQDPPPNGKLKKWIKAYPKISDLILCLQGYPKSLDMEMKIDINNCGTPEGSRLRYTDIMCVQKWLWSTMSDCFHNNETTKAAECLRKEELHPFHALAIEHWKSIQATAECFPYAHFTAPVRRYVDIVVHRLLHAAIDGKSSPYSCEDVHSVCQDMNKIAKKATDYENQCKSLFLANKVNTSPLIVHAFVNRDNQKDLSLLIPGCSFLNKHCTKLKVDLLGVNERPKFKADIEKLNAEAGRQCMVLTWKDRIYSTSGRKPFPKHRHSGHLLTQKHRLQKIDPHQKTDFKQMSIWIEYIKALVLKSNPSIILPLNLSFDTRDAVTSSFLLSSVNTVNDVNSEIIDPTNSREKRHPAFVTEQYCNYSMDFHHGQVISVQLSSDIRKGILTPFIQLVDMTQNLKYCLQHMRDPVGSLEQYCTTSTQLRYDDLGHYKSVWIPIILMETATTVIRDGSIVINDITASLNENGGCFILRSDFCFERNIDLDDSSVFSKEELDDIDGTEEHENHLIQSEDYLCIKCHISTKTNRNMRIHKTIAPQDYKIWTSHAKITQIYKTNKNTPDEELRINFRFIKNTPVPSNDQVVCSVEIMQKPEIDKRIKFLVEHVNRSTLLAKAIALNRNVPILDTRRINAIRDYDVDIGLPTNNKQQEKAVRVSLRSTFSLIHGPPGTGKTNIGIKLVCLFNDINKRVKLKKEEKTHIIYCGPSNRSVDLVAAQLLRLTRNSKNGPTITRLYGRSIENLDYPLPGRLYSTKKNTRESKADERLKDVTIHQLIRRPGKPHADEIQSLYLDIVQTQAQVAVGKTQSEFEKSTDFIDEKKEEEEHDYFIDKIKKYTELVQDSTIKELTNYDVVFCTTAMATNSKILKEMKGRIYQVIIDDCGMCTEPECISTIIATKAKQVVLIGDHKQLQPVVVCPQARQLGLQRSLFERYQTDKNVVQLTIQYRMHASICAFPSRKFYNNRLVTDEKSNSYVENLPFNAWFSKHNRTVFCQIEGEEEILPLSTEEGNEISFRNQAEVDQVIKIYRHLHHNGLIFESKGQDTKLTINIISQYNGQCASIRSALAKAGFHDVYVNTVVSSQGGEWDYVIFSLVRSLPDYRIEKCPTRGWCSQNLGFITDEYQINVGLTRAKKGLFLIGNKHLLECDDVWKDLIQTYERNGCVVDGFAYPPPY</sequence>
<dbReference type="GO" id="GO:0005524">
    <property type="term" value="F:ATP binding"/>
    <property type="evidence" value="ECO:0007669"/>
    <property type="project" value="UniProtKB-KW"/>
</dbReference>
<accession>A0A6J8CF33</accession>
<dbReference type="GO" id="GO:0005694">
    <property type="term" value="C:chromosome"/>
    <property type="evidence" value="ECO:0007669"/>
    <property type="project" value="UniProtKB-ARBA"/>
</dbReference>
<dbReference type="SMART" id="SM00955">
    <property type="entry name" value="RNB"/>
    <property type="match status" value="1"/>
</dbReference>
<feature type="domain" description="C2H2-type" evidence="8">
    <location>
        <begin position="524"/>
        <end position="546"/>
    </location>
</feature>